<keyword evidence="1" id="KW-0677">Repeat</keyword>
<dbReference type="Pfam" id="PF01380">
    <property type="entry name" value="SIS"/>
    <property type="match status" value="2"/>
</dbReference>
<name>A0A7S8EAJ3_9CHLR</name>
<dbReference type="InterPro" id="IPR035466">
    <property type="entry name" value="GlmS/AgaS_SIS"/>
</dbReference>
<gene>
    <name evidence="3" type="ORF">G4Y79_03090</name>
</gene>
<dbReference type="PANTHER" id="PTHR10937:SF4">
    <property type="entry name" value="GLUCOSAMINE-6-PHOSPHATE DEAMINASE"/>
    <property type="match status" value="1"/>
</dbReference>
<evidence type="ECO:0000256" key="1">
    <source>
        <dbReference type="ARBA" id="ARBA00022737"/>
    </source>
</evidence>
<accession>A0A7S8EAJ3</accession>
<dbReference type="InterPro" id="IPR046348">
    <property type="entry name" value="SIS_dom_sf"/>
</dbReference>
<dbReference type="GO" id="GO:0097367">
    <property type="term" value="F:carbohydrate derivative binding"/>
    <property type="evidence" value="ECO:0007669"/>
    <property type="project" value="InterPro"/>
</dbReference>
<protein>
    <submittedName>
        <fullName evidence="3">SIS domain-containing protein</fullName>
    </submittedName>
</protein>
<reference evidence="3 4" key="1">
    <citation type="submission" date="2020-02" db="EMBL/GenBank/DDBJ databases">
        <authorList>
            <person name="Zheng R.K."/>
            <person name="Sun C.M."/>
        </authorList>
    </citation>
    <scope>NUCLEOTIDE SEQUENCE [LARGE SCALE GENOMIC DNA]</scope>
    <source>
        <strain evidence="4">rifampicinis</strain>
    </source>
</reference>
<dbReference type="RefSeq" id="WP_195171448.1">
    <property type="nucleotide sequence ID" value="NZ_CP062983.1"/>
</dbReference>
<feature type="domain" description="SIS" evidence="2">
    <location>
        <begin position="193"/>
        <end position="328"/>
    </location>
</feature>
<dbReference type="GO" id="GO:1901135">
    <property type="term" value="P:carbohydrate derivative metabolic process"/>
    <property type="evidence" value="ECO:0007669"/>
    <property type="project" value="InterPro"/>
</dbReference>
<dbReference type="PROSITE" id="PS51464">
    <property type="entry name" value="SIS"/>
    <property type="match status" value="2"/>
</dbReference>
<dbReference type="CDD" id="cd05009">
    <property type="entry name" value="SIS_GlmS_GlmD_2"/>
    <property type="match status" value="1"/>
</dbReference>
<keyword evidence="4" id="KW-1185">Reference proteome</keyword>
<dbReference type="SUPFAM" id="SSF53697">
    <property type="entry name" value="SIS domain"/>
    <property type="match status" value="1"/>
</dbReference>
<dbReference type="InterPro" id="IPR035490">
    <property type="entry name" value="GlmS/FrlB_SIS"/>
</dbReference>
<dbReference type="KEGG" id="pmet:G4Y79_03090"/>
<dbReference type="Proteomes" id="UP000594468">
    <property type="component" value="Chromosome"/>
</dbReference>
<evidence type="ECO:0000313" key="4">
    <source>
        <dbReference type="Proteomes" id="UP000594468"/>
    </source>
</evidence>
<dbReference type="Gene3D" id="3.40.50.10490">
    <property type="entry name" value="Glucose-6-phosphate isomerase like protein, domain 1"/>
    <property type="match status" value="2"/>
</dbReference>
<evidence type="ECO:0000259" key="2">
    <source>
        <dbReference type="PROSITE" id="PS51464"/>
    </source>
</evidence>
<dbReference type="InterPro" id="IPR001347">
    <property type="entry name" value="SIS_dom"/>
</dbReference>
<proteinExistence type="predicted"/>
<feature type="domain" description="SIS" evidence="2">
    <location>
        <begin position="30"/>
        <end position="177"/>
    </location>
</feature>
<dbReference type="EMBL" id="CP062983">
    <property type="protein sequence ID" value="QPC83381.1"/>
    <property type="molecule type" value="Genomic_DNA"/>
</dbReference>
<dbReference type="CDD" id="cd05008">
    <property type="entry name" value="SIS_GlmS_GlmD_1"/>
    <property type="match status" value="1"/>
</dbReference>
<dbReference type="AlphaFoldDB" id="A0A7S8EAJ3"/>
<evidence type="ECO:0000313" key="3">
    <source>
        <dbReference type="EMBL" id="QPC83381.1"/>
    </source>
</evidence>
<dbReference type="PANTHER" id="PTHR10937">
    <property type="entry name" value="GLUCOSAMINE--FRUCTOSE-6-PHOSPHATE AMINOTRANSFERASE, ISOMERIZING"/>
    <property type="match status" value="1"/>
</dbReference>
<sequence length="344" mass="37862">MPASYTQKEIATQLDAWNNALQTLHQQQGAIQDFWQGNPYDYIIFTGCGSTHYLSLTAANLMQTKLGVLSRAVPASELLLNPGSVYIEGKRPLLITISRSAETTETVLAARDFQKRYGDHIVAITCYDNRPLNDLASLVLVAPAGQEESVAQTRSFSSMLVLVEGMINILSGAPIESVTYALTHDAIENLHAFASPYSNPEKFNQYFYLGSGPQFGIASEAMLKMKEMSLTHAEAYHPLEFRHGPMSMVDEQTLVVGLFGENDYQAGKEVLIQMAGLGATTLCIAPHAEADYRINLEHSTPHMVQYMPLIQWLAFSRAAQKNLNPDQPRNLASVVHLQDGVSLG</sequence>
<organism evidence="3 4">
    <name type="scientific">Phototrophicus methaneseepsis</name>
    <dbReference type="NCBI Taxonomy" id="2710758"/>
    <lineage>
        <taxon>Bacteria</taxon>
        <taxon>Bacillati</taxon>
        <taxon>Chloroflexota</taxon>
        <taxon>Candidatus Thermofontia</taxon>
        <taxon>Phototrophicales</taxon>
        <taxon>Phototrophicaceae</taxon>
        <taxon>Phototrophicus</taxon>
    </lineage>
</organism>